<organism evidence="3 4">
    <name type="scientific">Caminibacter pacificus</name>
    <dbReference type="NCBI Taxonomy" id="1424653"/>
    <lineage>
        <taxon>Bacteria</taxon>
        <taxon>Pseudomonadati</taxon>
        <taxon>Campylobacterota</taxon>
        <taxon>Epsilonproteobacteria</taxon>
        <taxon>Nautiliales</taxon>
        <taxon>Nautiliaceae</taxon>
        <taxon>Caminibacter</taxon>
    </lineage>
</organism>
<dbReference type="Proteomes" id="UP000298805">
    <property type="component" value="Chromosome"/>
</dbReference>
<reference evidence="2" key="3">
    <citation type="submission" date="2019-06" db="EMBL/GenBank/DDBJ databases">
        <title>A comparative analysis of the Nautiliaceae.</title>
        <authorList>
            <person name="Grosche A."/>
            <person name="Smedile F."/>
            <person name="Vetriani C."/>
        </authorList>
    </citation>
    <scope>NUCLEOTIDE SEQUENCE</scope>
    <source>
        <strain evidence="2">TB6</strain>
    </source>
</reference>
<gene>
    <name evidence="2" type="ORF">C6V80_01910</name>
    <name evidence="3" type="ORF">EDC58_1046</name>
</gene>
<dbReference type="AlphaFoldDB" id="A0AAJ4RCX7"/>
<evidence type="ECO:0000313" key="4">
    <source>
        <dbReference type="Proteomes" id="UP000272781"/>
    </source>
</evidence>
<dbReference type="RefSeq" id="WP_123352446.1">
    <property type="nucleotide sequence ID" value="NZ_CP027432.2"/>
</dbReference>
<name>A0AAJ4RCX7_9BACT</name>
<dbReference type="Pfam" id="PF13372">
    <property type="entry name" value="Alginate_exp"/>
    <property type="match status" value="1"/>
</dbReference>
<dbReference type="EMBL" id="RJVK01000002">
    <property type="protein sequence ID" value="ROR40062.1"/>
    <property type="molecule type" value="Genomic_DNA"/>
</dbReference>
<dbReference type="EMBL" id="CP027432">
    <property type="protein sequence ID" value="QCI27763.1"/>
    <property type="molecule type" value="Genomic_DNA"/>
</dbReference>
<accession>A0AAJ4RCX7</accession>
<dbReference type="InterPro" id="IPR053728">
    <property type="entry name" value="Alginate_Permeability_Chnl"/>
</dbReference>
<reference evidence="5" key="1">
    <citation type="submission" date="2018-03" db="EMBL/GenBank/DDBJ databases">
        <title>A comparative analysis of the Nautiliaceae.</title>
        <authorList>
            <person name="Grosche A."/>
            <person name="Smedile F."/>
            <person name="Vetriani C."/>
        </authorList>
    </citation>
    <scope>NUCLEOTIDE SEQUENCE [LARGE SCALE GENOMIC DNA]</scope>
    <source>
        <strain evidence="5">TB6</strain>
    </source>
</reference>
<keyword evidence="5" id="KW-1185">Reference proteome</keyword>
<reference evidence="3 4" key="2">
    <citation type="submission" date="2018-11" db="EMBL/GenBank/DDBJ databases">
        <title>Genomic Encyclopedia of Type Strains, Phase IV (KMG-IV): sequencing the most valuable type-strain genomes for metagenomic binning, comparative biology and taxonomic classification.</title>
        <authorList>
            <person name="Goeker M."/>
        </authorList>
    </citation>
    <scope>NUCLEOTIDE SEQUENCE [LARGE SCALE GENOMIC DNA]</scope>
    <source>
        <strain evidence="3 4">DSM 27783</strain>
    </source>
</reference>
<dbReference type="InterPro" id="IPR025388">
    <property type="entry name" value="Alginate_export_dom"/>
</dbReference>
<evidence type="ECO:0000313" key="5">
    <source>
        <dbReference type="Proteomes" id="UP000298805"/>
    </source>
</evidence>
<feature type="domain" description="Alginate export" evidence="1">
    <location>
        <begin position="246"/>
        <end position="579"/>
    </location>
</feature>
<evidence type="ECO:0000259" key="1">
    <source>
        <dbReference type="Pfam" id="PF13372"/>
    </source>
</evidence>
<dbReference type="Gene3D" id="2.40.160.100">
    <property type="match status" value="1"/>
</dbReference>
<protein>
    <submittedName>
        <fullName evidence="3">Alginate export protein</fullName>
    </submittedName>
</protein>
<sequence>MKKVILILIISLFAFAKEYSIIAFSTKTFDKKAAQKFIKRFPNGIVKQYTRFVEYKIEPFKSYKAAKEYLKKVKKYYKYPLIIPYNPNLGIVLYPKNKEHFVKVVKPKNKLSASYITPVAIKKKNNWLIYCKGECGCNTKKNYSWEVNKTKVLSSIHIEVKDYLKNENNISLKVVKVTSENNNSSTQKNNNIFTCKYPSVSNYIFYWDVYGNLYQGQKYTSRLYGDSENIKLGIIYEKFFWNNWKFFTDDRIILSRKNSSGDVSFDAYLDINELYIRSYCLNCDMANILIGRKKTKDFRSWWYDAPLDEIMVFNENNLLTYQLIAATRINNETITDDNSPKSKLKHSSFFILHTNYEYYYRKNVGFYYIYEHSKPNDGYIKNRKLSFLGVDLNGFEKNLFYWLNVGYSGGKINKYTKTNRSDGYGFDIGFRAPYSQKLSYAASYAFGSGSHYFTQPYIATNNSDYLNKSFSFRYYGNVLNPVLENLHIISLYGIYDFNPKAALIASLHNYRQDVKKKVQFNTKYFYPTNGKSKDIGNEIDLVYQYNTTKKQKLKIGAGYFLGGDAFNYLSEKNAYRIFVNYRYYWK</sequence>
<dbReference type="Proteomes" id="UP000272781">
    <property type="component" value="Unassembled WGS sequence"/>
</dbReference>
<proteinExistence type="predicted"/>
<evidence type="ECO:0000313" key="3">
    <source>
        <dbReference type="EMBL" id="ROR40062.1"/>
    </source>
</evidence>
<evidence type="ECO:0000313" key="2">
    <source>
        <dbReference type="EMBL" id="QCI27763.1"/>
    </source>
</evidence>